<gene>
    <name evidence="4" type="ORF">KP79_PYT11647</name>
</gene>
<sequence length="214" mass="23219">MTMLHTACNLIVMWAIFDINQVTAKQSPPPPKPTQASQNEPDSNSSNSAVIGGSVGGCIALIIIVIVVVYCVWSRRRNRGQSDTKPNASMVFKNHSNNDVKQPRASEDKREPYSVLSNASENAAQRNVYDELGGVSNGNGTPTTNEEAEYCYISDSDIKAAQRQSGNPIPSVRNNMSLGDQTYSGQTGNQHISTSPVNGEPHEYLVLEPEHTSL</sequence>
<keyword evidence="2" id="KW-0472">Membrane</keyword>
<keyword evidence="5" id="KW-1185">Reference proteome</keyword>
<proteinExistence type="predicted"/>
<accession>A0A210R4C2</accession>
<dbReference type="EMBL" id="NEDP02000459">
    <property type="protein sequence ID" value="OWF55867.1"/>
    <property type="molecule type" value="Genomic_DNA"/>
</dbReference>
<feature type="compositionally biased region" description="Polar residues" evidence="1">
    <location>
        <begin position="34"/>
        <end position="48"/>
    </location>
</feature>
<keyword evidence="2" id="KW-1133">Transmembrane helix</keyword>
<feature type="chain" id="PRO_5013369858" evidence="3">
    <location>
        <begin position="25"/>
        <end position="214"/>
    </location>
</feature>
<evidence type="ECO:0000313" key="4">
    <source>
        <dbReference type="EMBL" id="OWF55867.1"/>
    </source>
</evidence>
<evidence type="ECO:0000313" key="5">
    <source>
        <dbReference type="Proteomes" id="UP000242188"/>
    </source>
</evidence>
<feature type="transmembrane region" description="Helical" evidence="2">
    <location>
        <begin position="48"/>
        <end position="73"/>
    </location>
</feature>
<keyword evidence="2" id="KW-0812">Transmembrane</keyword>
<name>A0A210R4C2_MIZYE</name>
<dbReference type="Proteomes" id="UP000242188">
    <property type="component" value="Unassembled WGS sequence"/>
</dbReference>
<feature type="compositionally biased region" description="Polar residues" evidence="1">
    <location>
        <begin position="115"/>
        <end position="125"/>
    </location>
</feature>
<evidence type="ECO:0000256" key="1">
    <source>
        <dbReference type="SAM" id="MobiDB-lite"/>
    </source>
</evidence>
<feature type="signal peptide" evidence="3">
    <location>
        <begin position="1"/>
        <end position="24"/>
    </location>
</feature>
<reference evidence="4 5" key="1">
    <citation type="journal article" date="2017" name="Nat. Ecol. Evol.">
        <title>Scallop genome provides insights into evolution of bilaterian karyotype and development.</title>
        <authorList>
            <person name="Wang S."/>
            <person name="Zhang J."/>
            <person name="Jiao W."/>
            <person name="Li J."/>
            <person name="Xun X."/>
            <person name="Sun Y."/>
            <person name="Guo X."/>
            <person name="Huan P."/>
            <person name="Dong B."/>
            <person name="Zhang L."/>
            <person name="Hu X."/>
            <person name="Sun X."/>
            <person name="Wang J."/>
            <person name="Zhao C."/>
            <person name="Wang Y."/>
            <person name="Wang D."/>
            <person name="Huang X."/>
            <person name="Wang R."/>
            <person name="Lv J."/>
            <person name="Li Y."/>
            <person name="Zhang Z."/>
            <person name="Liu B."/>
            <person name="Lu W."/>
            <person name="Hui Y."/>
            <person name="Liang J."/>
            <person name="Zhou Z."/>
            <person name="Hou R."/>
            <person name="Li X."/>
            <person name="Liu Y."/>
            <person name="Li H."/>
            <person name="Ning X."/>
            <person name="Lin Y."/>
            <person name="Zhao L."/>
            <person name="Xing Q."/>
            <person name="Dou J."/>
            <person name="Li Y."/>
            <person name="Mao J."/>
            <person name="Guo H."/>
            <person name="Dou H."/>
            <person name="Li T."/>
            <person name="Mu C."/>
            <person name="Jiang W."/>
            <person name="Fu Q."/>
            <person name="Fu X."/>
            <person name="Miao Y."/>
            <person name="Liu J."/>
            <person name="Yu Q."/>
            <person name="Li R."/>
            <person name="Liao H."/>
            <person name="Li X."/>
            <person name="Kong Y."/>
            <person name="Jiang Z."/>
            <person name="Chourrout D."/>
            <person name="Li R."/>
            <person name="Bao Z."/>
        </authorList>
    </citation>
    <scope>NUCLEOTIDE SEQUENCE [LARGE SCALE GENOMIC DNA]</scope>
    <source>
        <strain evidence="4 5">PY_sf001</strain>
    </source>
</reference>
<organism evidence="4 5">
    <name type="scientific">Mizuhopecten yessoensis</name>
    <name type="common">Japanese scallop</name>
    <name type="synonym">Patinopecten yessoensis</name>
    <dbReference type="NCBI Taxonomy" id="6573"/>
    <lineage>
        <taxon>Eukaryota</taxon>
        <taxon>Metazoa</taxon>
        <taxon>Spiralia</taxon>
        <taxon>Lophotrochozoa</taxon>
        <taxon>Mollusca</taxon>
        <taxon>Bivalvia</taxon>
        <taxon>Autobranchia</taxon>
        <taxon>Pteriomorphia</taxon>
        <taxon>Pectinida</taxon>
        <taxon>Pectinoidea</taxon>
        <taxon>Pectinidae</taxon>
        <taxon>Mizuhopecten</taxon>
    </lineage>
</organism>
<comment type="caution">
    <text evidence="4">The sequence shown here is derived from an EMBL/GenBank/DDBJ whole genome shotgun (WGS) entry which is preliminary data.</text>
</comment>
<protein>
    <submittedName>
        <fullName evidence="4">Uncharacterized protein</fullName>
    </submittedName>
</protein>
<keyword evidence="3" id="KW-0732">Signal</keyword>
<evidence type="ECO:0000256" key="2">
    <source>
        <dbReference type="SAM" id="Phobius"/>
    </source>
</evidence>
<feature type="region of interest" description="Disordered" evidence="1">
    <location>
        <begin position="79"/>
        <end position="143"/>
    </location>
</feature>
<evidence type="ECO:0000256" key="3">
    <source>
        <dbReference type="SAM" id="SignalP"/>
    </source>
</evidence>
<feature type="compositionally biased region" description="Basic and acidic residues" evidence="1">
    <location>
        <begin position="96"/>
        <end position="112"/>
    </location>
</feature>
<dbReference type="AlphaFoldDB" id="A0A210R4C2"/>
<feature type="region of interest" description="Disordered" evidence="1">
    <location>
        <begin position="24"/>
        <end position="48"/>
    </location>
</feature>